<geneLocation type="mitochondrion" evidence="1"/>
<accession>A0A7U1G3P0</accession>
<evidence type="ECO:0000313" key="1">
    <source>
        <dbReference type="EMBL" id="QQY84997.1"/>
    </source>
</evidence>
<dbReference type="AlphaFoldDB" id="A0A7U1G3P0"/>
<dbReference type="GeneID" id="67160367"/>
<organism evidence="1">
    <name type="scientific">Laminaria rodriguezii</name>
    <dbReference type="NCBI Taxonomy" id="1740620"/>
    <lineage>
        <taxon>Eukaryota</taxon>
        <taxon>Sar</taxon>
        <taxon>Stramenopiles</taxon>
        <taxon>Ochrophyta</taxon>
        <taxon>PX clade</taxon>
        <taxon>Phaeophyceae</taxon>
        <taxon>Laminariales</taxon>
        <taxon>Laminariaceae</taxon>
        <taxon>Laminaria</taxon>
    </lineage>
</organism>
<dbReference type="RefSeq" id="YP_010156478.1">
    <property type="nucleotide sequence ID" value="NC_057230.1"/>
</dbReference>
<protein>
    <submittedName>
        <fullName evidence="1">Uncharacterized protein</fullName>
    </submittedName>
</protein>
<dbReference type="EMBL" id="MT732097">
    <property type="protein sequence ID" value="QQY84997.1"/>
    <property type="molecule type" value="Genomic_DNA"/>
</dbReference>
<name>A0A7U1G3P0_9PHAE</name>
<sequence length="152" mass="17395">MGTYHPQGCITSSGLSSPGCIVGITNVLNIHPSGMLSKFLFIQILEQLTESILGIIHKYETTFPSSIFKNKPSSDPILISLLEQIVQSQEDQRHFVREMSNRQNILLESLNDVVMRQDKISLDLKQMFYKDNNSWYYSHLSTTLQYLQIINV</sequence>
<reference evidence="1" key="1">
    <citation type="journal article" date="2021" name="Genomics">
        <title>Analysis of organellar genomes in brown algae reveals an independent introduction of similar foreign sequences into the mitochondrial genome.</title>
        <authorList>
            <person name="Rana S."/>
            <person name="Valentin K."/>
            <person name="Riehl J."/>
            <person name="Blanfune A."/>
            <person name="Reynes L."/>
            <person name="Thibaut T."/>
            <person name="Bartsch I."/>
            <person name="Eichinger L."/>
            <person name="Gloeckner G."/>
        </authorList>
    </citation>
    <scope>NUCLEOTIDE SEQUENCE</scope>
</reference>
<keyword evidence="1" id="KW-0496">Mitochondrion</keyword>
<proteinExistence type="predicted"/>